<accession>A0ABS7ID36</accession>
<evidence type="ECO:0000313" key="2">
    <source>
        <dbReference type="Proteomes" id="UP000770629"/>
    </source>
</evidence>
<proteinExistence type="predicted"/>
<dbReference type="Proteomes" id="UP000770629">
    <property type="component" value="Unassembled WGS sequence"/>
</dbReference>
<dbReference type="RefSeq" id="WP_221118647.1">
    <property type="nucleotide sequence ID" value="NZ_JABDXZ010000005.1"/>
</dbReference>
<reference evidence="1 2" key="1">
    <citation type="submission" date="2020-04" db="EMBL/GenBank/DDBJ databases">
        <title>Global-level population genomics: horizontal gene transfer, symbiosis and evolution in Rhizobia.</title>
        <authorList>
            <person name="Gai Y."/>
        </authorList>
    </citation>
    <scope>NUCLEOTIDE SEQUENCE [LARGE SCALE GENOMIC DNA]</scope>
    <source>
        <strain evidence="1 2">BLR33</strain>
    </source>
</reference>
<protein>
    <submittedName>
        <fullName evidence="1">Uncharacterized protein</fullName>
    </submittedName>
</protein>
<evidence type="ECO:0000313" key="1">
    <source>
        <dbReference type="EMBL" id="MBX5088503.1"/>
    </source>
</evidence>
<organism evidence="1 2">
    <name type="scientific">Rhizobium lentis</name>
    <dbReference type="NCBI Taxonomy" id="1138194"/>
    <lineage>
        <taxon>Bacteria</taxon>
        <taxon>Pseudomonadati</taxon>
        <taxon>Pseudomonadota</taxon>
        <taxon>Alphaproteobacteria</taxon>
        <taxon>Hyphomicrobiales</taxon>
        <taxon>Rhizobiaceae</taxon>
        <taxon>Rhizobium/Agrobacterium group</taxon>
        <taxon>Rhizobium</taxon>
    </lineage>
</organism>
<gene>
    <name evidence="1" type="ORF">HJB60_04845</name>
</gene>
<name>A0ABS7ID36_9HYPH</name>
<sequence>MTWIGSDLIAQTEHVIAPAMEDLSNAPCARPEMACAVTAQNNSWEQDGIDRGWSLGKQVGSVKMQFELPPRVVARHGRTRATAGIYHYLLPRLRDVR</sequence>
<keyword evidence="2" id="KW-1185">Reference proteome</keyword>
<comment type="caution">
    <text evidence="1">The sequence shown here is derived from an EMBL/GenBank/DDBJ whole genome shotgun (WGS) entry which is preliminary data.</text>
</comment>
<dbReference type="EMBL" id="JABDYF010000001">
    <property type="protein sequence ID" value="MBX5088503.1"/>
    <property type="molecule type" value="Genomic_DNA"/>
</dbReference>